<evidence type="ECO:0000313" key="1">
    <source>
        <dbReference type="EMBL" id="ASE40489.1"/>
    </source>
</evidence>
<dbReference type="RefSeq" id="WP_066623163.1">
    <property type="nucleotide sequence ID" value="NZ_CP022048.2"/>
</dbReference>
<gene>
    <name evidence="1" type="ORF">CEP68_13875</name>
    <name evidence="2" type="ORF">NJD11_07035</name>
</gene>
<dbReference type="Proteomes" id="UP001272940">
    <property type="component" value="Unassembled WGS sequence"/>
</dbReference>
<reference evidence="2 4" key="4">
    <citation type="journal article" date="2023" name="FEMS Microbes">
        <title>Whole genomes of deep-sea sponge-associated bacteria exhibit high novel natural product potential.</title>
        <authorList>
            <person name="Hesketh-Best P.J."/>
            <person name="January G.G."/>
            <person name="Koch M.J."/>
            <person name="Warburton P.J."/>
            <person name="Howell K.L."/>
            <person name="Upton M."/>
        </authorList>
    </citation>
    <scope>NUCLEOTIDE SEQUENCE [LARGE SCALE GENOMIC DNA]</scope>
    <source>
        <strain evidence="2 4">PC206-O</strain>
    </source>
</reference>
<evidence type="ECO:0000313" key="2">
    <source>
        <dbReference type="EMBL" id="MDX2334693.1"/>
    </source>
</evidence>
<name>A0A1Z3UAZ4_BREVE</name>
<reference evidence="2" key="3">
    <citation type="submission" date="2022-06" db="EMBL/GenBank/DDBJ databases">
        <authorList>
            <person name="Hesketh-Best P.J."/>
            <person name="Koch M.J."/>
        </authorList>
    </citation>
    <scope>NUCLEOTIDE SEQUENCE</scope>
    <source>
        <strain evidence="2">PC206-O</strain>
    </source>
</reference>
<keyword evidence="4" id="KW-1185">Reference proteome</keyword>
<sequence length="123" mass="14279">MRYRIDEEAQLLHLDLNSGVSAETALGEALAIIKVRPDLWSWDWIVEAETTPWDASFEQIARLAGALDTPPQTEVLTMLVSQDASLHLWARVMDFQFLRRRHVVVRSIEEARAQIHRHRKQPR</sequence>
<dbReference type="EMBL" id="CP022048">
    <property type="protein sequence ID" value="ASE40489.1"/>
    <property type="molecule type" value="Genomic_DNA"/>
</dbReference>
<protein>
    <submittedName>
        <fullName evidence="1">Uncharacterized protein</fullName>
    </submittedName>
</protein>
<dbReference type="GeneID" id="34013649"/>
<proteinExistence type="predicted"/>
<dbReference type="EMBL" id="JAMYEC010000003">
    <property type="protein sequence ID" value="MDX2334693.1"/>
    <property type="molecule type" value="Genomic_DNA"/>
</dbReference>
<evidence type="ECO:0000313" key="4">
    <source>
        <dbReference type="Proteomes" id="UP001272940"/>
    </source>
</evidence>
<organism evidence="1 3">
    <name type="scientific">Brevundimonas vesicularis</name>
    <name type="common">Pseudomonas vesicularis</name>
    <dbReference type="NCBI Taxonomy" id="41276"/>
    <lineage>
        <taxon>Bacteria</taxon>
        <taxon>Pseudomonadati</taxon>
        <taxon>Pseudomonadota</taxon>
        <taxon>Alphaproteobacteria</taxon>
        <taxon>Caulobacterales</taxon>
        <taxon>Caulobacteraceae</taxon>
        <taxon>Brevundimonas</taxon>
    </lineage>
</organism>
<reference evidence="1" key="2">
    <citation type="submission" date="2017-12" db="EMBL/GenBank/DDBJ databases">
        <title>FDA dAtabase for Regulatory Grade micrObial Sequences (FDA-ARGOS): Supporting development and validation of Infectious Disease Dx tests.</title>
        <authorList>
            <person name="Campos J."/>
            <person name="Goldberg B."/>
            <person name="Tallon L."/>
            <person name="Sadzewicz L."/>
            <person name="Sengamalay N."/>
            <person name="Ott S."/>
            <person name="Godinez A."/>
            <person name="Nagaraj S."/>
            <person name="Vavikolanu K."/>
            <person name="Vyas G."/>
            <person name="Nadendla S."/>
            <person name="Aluvathingal J."/>
            <person name="Geyer C."/>
            <person name="Nandy P."/>
            <person name="Hobson J."/>
            <person name="Sichtig H."/>
        </authorList>
    </citation>
    <scope>NUCLEOTIDE SEQUENCE</scope>
    <source>
        <strain evidence="1">FDAARGOS_289</strain>
    </source>
</reference>
<reference evidence="3" key="1">
    <citation type="submission" date="2017-06" db="EMBL/GenBank/DDBJ databases">
        <title>FDA dAtabase for Regulatory Grade micrObial Sequences (FDA-ARGOS): Supporting development and validation of Infectious Disease Dx tests.</title>
        <authorList>
            <person name="Minogue T."/>
            <person name="Wolcott M."/>
            <person name="Wasieloski L."/>
            <person name="Aguilar W."/>
            <person name="Moore D."/>
            <person name="Tallon L."/>
            <person name="Sadzewicz L."/>
            <person name="Sengamalay N."/>
            <person name="Ott S."/>
            <person name="Godinez A."/>
            <person name="Nagaraj S."/>
            <person name="Nadendla S."/>
            <person name="Geyer C."/>
            <person name="Sichtig H."/>
        </authorList>
    </citation>
    <scope>NUCLEOTIDE SEQUENCE [LARGE SCALE GENOMIC DNA]</scope>
    <source>
        <strain evidence="3">FDAARGOS_289</strain>
    </source>
</reference>
<accession>A0A1Z3UAZ4</accession>
<dbReference type="KEGG" id="bvc:CEP68_13875"/>
<dbReference type="AlphaFoldDB" id="A0A1Z3UAZ4"/>
<evidence type="ECO:0000313" key="3">
    <source>
        <dbReference type="Proteomes" id="UP000197050"/>
    </source>
</evidence>
<dbReference type="Proteomes" id="UP000197050">
    <property type="component" value="Chromosome"/>
</dbReference>